<keyword evidence="10" id="KW-1185">Reference proteome</keyword>
<gene>
    <name evidence="9" type="ORF">CAK95_01680</name>
</gene>
<dbReference type="PANTHER" id="PTHR30582:SF2">
    <property type="entry name" value="L,D-TRANSPEPTIDASE YCIB-RELATED"/>
    <property type="match status" value="1"/>
</dbReference>
<protein>
    <recommendedName>
        <fullName evidence="8">L,D-TPase catalytic domain-containing protein</fullName>
    </recommendedName>
</protein>
<feature type="active site" description="Nucleophile" evidence="7">
    <location>
        <position position="112"/>
    </location>
</feature>
<dbReference type="OrthoDB" id="463216at2"/>
<comment type="similarity">
    <text evidence="2">Belongs to the YkuD family.</text>
</comment>
<dbReference type="KEGG" id="psin:CAK95_01680"/>
<comment type="pathway">
    <text evidence="1 7">Cell wall biogenesis; peptidoglycan biosynthesis.</text>
</comment>
<dbReference type="RefSeq" id="WP_086086248.1">
    <property type="nucleotide sequence ID" value="NZ_CP021112.1"/>
</dbReference>
<dbReference type="PANTHER" id="PTHR30582">
    <property type="entry name" value="L,D-TRANSPEPTIDASE"/>
    <property type="match status" value="1"/>
</dbReference>
<dbReference type="InterPro" id="IPR050979">
    <property type="entry name" value="LD-transpeptidase"/>
</dbReference>
<reference evidence="9 10" key="1">
    <citation type="submission" date="2017-05" db="EMBL/GenBank/DDBJ databases">
        <title>Full genome sequence of Pseudorhodoplanes sinuspersici.</title>
        <authorList>
            <person name="Dastgheib S.M.M."/>
            <person name="Shavandi M."/>
            <person name="Tirandaz H."/>
        </authorList>
    </citation>
    <scope>NUCLEOTIDE SEQUENCE [LARGE SCALE GENOMIC DNA]</scope>
    <source>
        <strain evidence="9 10">RIPI110</strain>
    </source>
</reference>
<keyword evidence="3" id="KW-0808">Transferase</keyword>
<dbReference type="AlphaFoldDB" id="A0A1W6ZKQ4"/>
<evidence type="ECO:0000256" key="7">
    <source>
        <dbReference type="PROSITE-ProRule" id="PRU01373"/>
    </source>
</evidence>
<dbReference type="PROSITE" id="PS52029">
    <property type="entry name" value="LD_TPASE"/>
    <property type="match status" value="1"/>
</dbReference>
<dbReference type="CDD" id="cd16913">
    <property type="entry name" value="YkuD_like"/>
    <property type="match status" value="1"/>
</dbReference>
<dbReference type="GO" id="GO:0071555">
    <property type="term" value="P:cell wall organization"/>
    <property type="evidence" value="ECO:0007669"/>
    <property type="project" value="UniProtKB-UniRule"/>
</dbReference>
<dbReference type="GO" id="GO:0071972">
    <property type="term" value="F:peptidoglycan L,D-transpeptidase activity"/>
    <property type="evidence" value="ECO:0007669"/>
    <property type="project" value="TreeGrafter"/>
</dbReference>
<keyword evidence="5 7" id="KW-0573">Peptidoglycan synthesis</keyword>
<evidence type="ECO:0000256" key="3">
    <source>
        <dbReference type="ARBA" id="ARBA00022679"/>
    </source>
</evidence>
<evidence type="ECO:0000256" key="1">
    <source>
        <dbReference type="ARBA" id="ARBA00004752"/>
    </source>
</evidence>
<proteinExistence type="inferred from homology"/>
<dbReference type="EMBL" id="CP021112">
    <property type="protein sequence ID" value="ARP97929.1"/>
    <property type="molecule type" value="Genomic_DNA"/>
</dbReference>
<dbReference type="InterPro" id="IPR038063">
    <property type="entry name" value="Transpep_catalytic_dom"/>
</dbReference>
<name>A0A1W6ZKQ4_9HYPH</name>
<dbReference type="SUPFAM" id="SSF141523">
    <property type="entry name" value="L,D-transpeptidase catalytic domain-like"/>
    <property type="match status" value="1"/>
</dbReference>
<dbReference type="GO" id="GO:0008360">
    <property type="term" value="P:regulation of cell shape"/>
    <property type="evidence" value="ECO:0007669"/>
    <property type="project" value="UniProtKB-UniRule"/>
</dbReference>
<evidence type="ECO:0000256" key="5">
    <source>
        <dbReference type="ARBA" id="ARBA00022984"/>
    </source>
</evidence>
<evidence type="ECO:0000313" key="9">
    <source>
        <dbReference type="EMBL" id="ARP97929.1"/>
    </source>
</evidence>
<dbReference type="Gene3D" id="2.40.440.10">
    <property type="entry name" value="L,D-transpeptidase catalytic domain-like"/>
    <property type="match status" value="1"/>
</dbReference>
<dbReference type="InterPro" id="IPR005490">
    <property type="entry name" value="LD_TPept_cat_dom"/>
</dbReference>
<organism evidence="9 10">
    <name type="scientific">Pseudorhodoplanes sinuspersici</name>
    <dbReference type="NCBI Taxonomy" id="1235591"/>
    <lineage>
        <taxon>Bacteria</taxon>
        <taxon>Pseudomonadati</taxon>
        <taxon>Pseudomonadota</taxon>
        <taxon>Alphaproteobacteria</taxon>
        <taxon>Hyphomicrobiales</taxon>
        <taxon>Pseudorhodoplanes</taxon>
    </lineage>
</organism>
<dbReference type="GO" id="GO:0005576">
    <property type="term" value="C:extracellular region"/>
    <property type="evidence" value="ECO:0007669"/>
    <property type="project" value="TreeGrafter"/>
</dbReference>
<dbReference type="GO" id="GO:0018104">
    <property type="term" value="P:peptidoglycan-protein cross-linking"/>
    <property type="evidence" value="ECO:0007669"/>
    <property type="project" value="TreeGrafter"/>
</dbReference>
<evidence type="ECO:0000256" key="6">
    <source>
        <dbReference type="ARBA" id="ARBA00023316"/>
    </source>
</evidence>
<accession>A0A1W6ZKQ4</accession>
<dbReference type="GO" id="GO:0016740">
    <property type="term" value="F:transferase activity"/>
    <property type="evidence" value="ECO:0007669"/>
    <property type="project" value="UniProtKB-KW"/>
</dbReference>
<feature type="active site" description="Proton donor/acceptor" evidence="7">
    <location>
        <position position="96"/>
    </location>
</feature>
<sequence length="268" mass="30723">MRICVPVLAALATAFAVSPALADLKITVDKTAQTLTVARDGQVLHTWPVSTGRTGRFTPTGNFRAFRMEKDHYSKEFDDAPMPHSIFFTERGHAIHGSYETKKLGRPASGGCVRLAPENAKTLFEMVQAEGVLKTKVEVEGDERVAIARANRQLTQPERQASRGRTGLPPQYAPREEDEQQRAQTQPRRERYAAPRGYYDQQFGYQQRPSQAPQQQQQYYYDGYAWRPYNGAAYRAQAQPYYGQQRPYYPQQQYYYQQRYGYGYGYGD</sequence>
<evidence type="ECO:0000256" key="4">
    <source>
        <dbReference type="ARBA" id="ARBA00022960"/>
    </source>
</evidence>
<dbReference type="Proteomes" id="UP000194137">
    <property type="component" value="Chromosome"/>
</dbReference>
<evidence type="ECO:0000256" key="2">
    <source>
        <dbReference type="ARBA" id="ARBA00005992"/>
    </source>
</evidence>
<dbReference type="Pfam" id="PF03734">
    <property type="entry name" value="YkuD"/>
    <property type="match status" value="1"/>
</dbReference>
<evidence type="ECO:0000313" key="10">
    <source>
        <dbReference type="Proteomes" id="UP000194137"/>
    </source>
</evidence>
<evidence type="ECO:0000259" key="8">
    <source>
        <dbReference type="PROSITE" id="PS52029"/>
    </source>
</evidence>
<keyword evidence="6 7" id="KW-0961">Cell wall biogenesis/degradation</keyword>
<feature type="domain" description="L,D-TPase catalytic" evidence="8">
    <location>
        <begin position="24"/>
        <end position="140"/>
    </location>
</feature>
<keyword evidence="4 7" id="KW-0133">Cell shape</keyword>
<dbReference type="UniPathway" id="UPA00219"/>